<gene>
    <name evidence="3" type="ORF">IEO21_02391</name>
</gene>
<name>A0A8H7U4E6_9APHY</name>
<dbReference type="SUPFAM" id="SSF51735">
    <property type="entry name" value="NAD(P)-binding Rossmann-fold domains"/>
    <property type="match status" value="1"/>
</dbReference>
<dbReference type="InterPro" id="IPR016040">
    <property type="entry name" value="NAD(P)-bd_dom"/>
</dbReference>
<dbReference type="EMBL" id="JADOXO010000023">
    <property type="protein sequence ID" value="KAF9818977.1"/>
    <property type="molecule type" value="Genomic_DNA"/>
</dbReference>
<dbReference type="PANTHER" id="PTHR43355:SF2">
    <property type="entry name" value="FLAVIN REDUCTASE (NADPH)"/>
    <property type="match status" value="1"/>
</dbReference>
<comment type="similarity">
    <text evidence="1">Belongs to the avfA family.</text>
</comment>
<reference evidence="3" key="2">
    <citation type="journal article" name="Front. Microbiol.">
        <title>Degradative Capacity of Two Strains of Rhodonia placenta: From Phenotype to Genotype.</title>
        <authorList>
            <person name="Kolle M."/>
            <person name="Horta M.A.C."/>
            <person name="Nowrousian M."/>
            <person name="Ohm R.A."/>
            <person name="Benz J.P."/>
            <person name="Pilgard A."/>
        </authorList>
    </citation>
    <scope>NUCLEOTIDE SEQUENCE</scope>
    <source>
        <strain evidence="3">FPRL280</strain>
    </source>
</reference>
<evidence type="ECO:0000259" key="2">
    <source>
        <dbReference type="Pfam" id="PF13460"/>
    </source>
</evidence>
<comment type="caution">
    <text evidence="3">The sequence shown here is derived from an EMBL/GenBank/DDBJ whole genome shotgun (WGS) entry which is preliminary data.</text>
</comment>
<dbReference type="Gene3D" id="3.40.50.720">
    <property type="entry name" value="NAD(P)-binding Rossmann-like Domain"/>
    <property type="match status" value="1"/>
</dbReference>
<evidence type="ECO:0000313" key="3">
    <source>
        <dbReference type="EMBL" id="KAF9818977.1"/>
    </source>
</evidence>
<proteinExistence type="inferred from homology"/>
<dbReference type="Pfam" id="PF13460">
    <property type="entry name" value="NAD_binding_10"/>
    <property type="match status" value="1"/>
</dbReference>
<dbReference type="InterPro" id="IPR051606">
    <property type="entry name" value="Polyketide_Oxido-like"/>
</dbReference>
<dbReference type="InterPro" id="IPR036291">
    <property type="entry name" value="NAD(P)-bd_dom_sf"/>
</dbReference>
<dbReference type="AlphaFoldDB" id="A0A8H7U4E6"/>
<dbReference type="GO" id="GO:0004074">
    <property type="term" value="F:biliverdin reductase [NAD(P)H] activity"/>
    <property type="evidence" value="ECO:0007669"/>
    <property type="project" value="TreeGrafter"/>
</dbReference>
<dbReference type="Proteomes" id="UP000639403">
    <property type="component" value="Unassembled WGS sequence"/>
</dbReference>
<sequence length="271" mass="29264">MNVFAIGASKNIGYYASVRLLEKGATVTFLLRSPSVFDEDTTIQKYVTTGKAHLVKGDALVVDDVRRAWQTAQAAGVDRGVDLVIFTVGGTPNFSLAHGAVISPPNLVTQATLNLLSTIPAHASTRVIAVSSNGLSRASHATLPLALKPLYGYLLRGPHADKLGVERVVAHCAGWQWTDEDPDKEILSEGWQDREGLLKAGELEHVVVVRPALLTDGPCRGDSVPDAPYRVSEGNLKGSYRVSRSDVAHFMVNSLLPHWDEWEGKCVGIAY</sequence>
<reference evidence="3" key="1">
    <citation type="submission" date="2020-11" db="EMBL/GenBank/DDBJ databases">
        <authorList>
            <person name="Koelle M."/>
            <person name="Horta M.A.C."/>
            <person name="Nowrousian M."/>
            <person name="Ohm R.A."/>
            <person name="Benz P."/>
            <person name="Pilgard A."/>
        </authorList>
    </citation>
    <scope>NUCLEOTIDE SEQUENCE</scope>
    <source>
        <strain evidence="3">FPRL280</strain>
    </source>
</reference>
<accession>A0A8H7U4E6</accession>
<evidence type="ECO:0000313" key="4">
    <source>
        <dbReference type="Proteomes" id="UP000639403"/>
    </source>
</evidence>
<dbReference type="GO" id="GO:0042602">
    <property type="term" value="F:riboflavin reductase (NADPH) activity"/>
    <property type="evidence" value="ECO:0007669"/>
    <property type="project" value="TreeGrafter"/>
</dbReference>
<evidence type="ECO:0000256" key="1">
    <source>
        <dbReference type="ARBA" id="ARBA00038376"/>
    </source>
</evidence>
<organism evidence="3 4">
    <name type="scientific">Rhodonia placenta</name>
    <dbReference type="NCBI Taxonomy" id="104341"/>
    <lineage>
        <taxon>Eukaryota</taxon>
        <taxon>Fungi</taxon>
        <taxon>Dikarya</taxon>
        <taxon>Basidiomycota</taxon>
        <taxon>Agaricomycotina</taxon>
        <taxon>Agaricomycetes</taxon>
        <taxon>Polyporales</taxon>
        <taxon>Adustoporiaceae</taxon>
        <taxon>Rhodonia</taxon>
    </lineage>
</organism>
<feature type="domain" description="NAD(P)-binding" evidence="2">
    <location>
        <begin position="7"/>
        <end position="178"/>
    </location>
</feature>
<dbReference type="PANTHER" id="PTHR43355">
    <property type="entry name" value="FLAVIN REDUCTASE (NADPH)"/>
    <property type="match status" value="1"/>
</dbReference>
<protein>
    <recommendedName>
        <fullName evidence="2">NAD(P)-binding domain-containing protein</fullName>
    </recommendedName>
</protein>